<name>I2Q3F5_9BACT</name>
<accession>I2Q3F5</accession>
<dbReference type="eggNOG" id="ENOG5031CY0">
    <property type="taxonomic scope" value="Bacteria"/>
</dbReference>
<reference evidence="2" key="1">
    <citation type="submission" date="2011-11" db="EMBL/GenBank/DDBJ databases">
        <title>Improved High-Quality Draft sequence of Desulfovibrio sp. U5L.</title>
        <authorList>
            <consortium name="US DOE Joint Genome Institute"/>
            <person name="Lucas S."/>
            <person name="Han J."/>
            <person name="Lapidus A."/>
            <person name="Cheng J.-F."/>
            <person name="Goodwin L."/>
            <person name="Pitluck S."/>
            <person name="Peters L."/>
            <person name="Ovchinnikova G."/>
            <person name="Held B."/>
            <person name="Detter J.C."/>
            <person name="Han C."/>
            <person name="Tapia R."/>
            <person name="Land M."/>
            <person name="Hauser L."/>
            <person name="Kyrpides N."/>
            <person name="Ivanova N."/>
            <person name="Pagani I."/>
            <person name="Gabster J."/>
            <person name="Walker C."/>
            <person name="Stolyar S."/>
            <person name="Stahl D."/>
            <person name="Arkin A."/>
            <person name="Dehal P."/>
            <person name="Hazen T."/>
            <person name="Woyke T."/>
        </authorList>
    </citation>
    <scope>NUCLEOTIDE SEQUENCE [LARGE SCALE GENOMIC DNA]</scope>
    <source>
        <strain evidence="2">U5L</strain>
    </source>
</reference>
<protein>
    <submittedName>
        <fullName evidence="2">Uncharacterized protein</fullName>
    </submittedName>
</protein>
<feature type="region of interest" description="Disordered" evidence="1">
    <location>
        <begin position="69"/>
        <end position="101"/>
    </location>
</feature>
<dbReference type="STRING" id="596152.DesU5LDRAFT_2656"/>
<dbReference type="AlphaFoldDB" id="I2Q3F5"/>
<dbReference type="EMBL" id="JH600068">
    <property type="protein sequence ID" value="EIG54311.1"/>
    <property type="molecule type" value="Genomic_DNA"/>
</dbReference>
<proteinExistence type="predicted"/>
<sequence length="101" mass="11258">MDMRLAFTEFLFAFCAVVLADRVYGFSERFLAARGRTRPAADAPKPAWTDGPACDWYVHFYRSDLTGDTVRPVRPAPTAPSPTVRAPSAGARRDTRPRLRA</sequence>
<dbReference type="HOGENOM" id="CLU_2286978_0_0_7"/>
<evidence type="ECO:0000256" key="1">
    <source>
        <dbReference type="SAM" id="MobiDB-lite"/>
    </source>
</evidence>
<organism evidence="2">
    <name type="scientific">Desulfovibrio sp. U5L</name>
    <dbReference type="NCBI Taxonomy" id="596152"/>
    <lineage>
        <taxon>Bacteria</taxon>
        <taxon>Pseudomonadati</taxon>
        <taxon>Thermodesulfobacteriota</taxon>
        <taxon>Desulfovibrionia</taxon>
        <taxon>Desulfovibrionales</taxon>
        <taxon>Desulfovibrionaceae</taxon>
        <taxon>Desulfovibrio</taxon>
    </lineage>
</organism>
<dbReference type="OrthoDB" id="5525516at2"/>
<gene>
    <name evidence="2" type="ORF">DesU5LDRAFT_2656</name>
</gene>
<feature type="compositionally biased region" description="Basic and acidic residues" evidence="1">
    <location>
        <begin position="91"/>
        <end position="101"/>
    </location>
</feature>
<evidence type="ECO:0000313" key="2">
    <source>
        <dbReference type="EMBL" id="EIG54311.1"/>
    </source>
</evidence>